<evidence type="ECO:0000256" key="5">
    <source>
        <dbReference type="ARBA" id="ARBA00022786"/>
    </source>
</evidence>
<dbReference type="GO" id="GO:0016020">
    <property type="term" value="C:membrane"/>
    <property type="evidence" value="ECO:0007669"/>
    <property type="project" value="TreeGrafter"/>
</dbReference>
<dbReference type="AlphaFoldDB" id="A0A834M531"/>
<dbReference type="FunFam" id="3.40.140.10:FF:000010">
    <property type="entry name" value="AMSH-like protease isoform X1"/>
    <property type="match status" value="1"/>
</dbReference>
<dbReference type="InterPro" id="IPR037518">
    <property type="entry name" value="MPN"/>
</dbReference>
<dbReference type="InterPro" id="IPR044098">
    <property type="entry name" value="STAMBP/STALP-like_MPN"/>
</dbReference>
<keyword evidence="5" id="KW-0833">Ubl conjugation pathway</keyword>
<dbReference type="GO" id="GO:0070536">
    <property type="term" value="P:protein K63-linked deubiquitination"/>
    <property type="evidence" value="ECO:0007669"/>
    <property type="project" value="InterPro"/>
</dbReference>
<dbReference type="GO" id="GO:0006508">
    <property type="term" value="P:proteolysis"/>
    <property type="evidence" value="ECO:0007669"/>
    <property type="project" value="UniProtKB-KW"/>
</dbReference>
<organism evidence="11 12">
    <name type="scientific">Rhynchophorus ferrugineus</name>
    <name type="common">Red palm weevil</name>
    <name type="synonym">Curculio ferrugineus</name>
    <dbReference type="NCBI Taxonomy" id="354439"/>
    <lineage>
        <taxon>Eukaryota</taxon>
        <taxon>Metazoa</taxon>
        <taxon>Ecdysozoa</taxon>
        <taxon>Arthropoda</taxon>
        <taxon>Hexapoda</taxon>
        <taxon>Insecta</taxon>
        <taxon>Pterygota</taxon>
        <taxon>Neoptera</taxon>
        <taxon>Endopterygota</taxon>
        <taxon>Coleoptera</taxon>
        <taxon>Polyphaga</taxon>
        <taxon>Cucujiformia</taxon>
        <taxon>Curculionidae</taxon>
        <taxon>Dryophthorinae</taxon>
        <taxon>Rhynchophorus</taxon>
    </lineage>
</organism>
<dbReference type="SMART" id="SM00232">
    <property type="entry name" value="JAB_MPN"/>
    <property type="match status" value="1"/>
</dbReference>
<accession>A0A834M531</accession>
<dbReference type="OrthoDB" id="3640at2759"/>
<dbReference type="GO" id="GO:0140492">
    <property type="term" value="F:metal-dependent deubiquitinase activity"/>
    <property type="evidence" value="ECO:0007669"/>
    <property type="project" value="InterPro"/>
</dbReference>
<evidence type="ECO:0000313" key="12">
    <source>
        <dbReference type="Proteomes" id="UP000625711"/>
    </source>
</evidence>
<sequence length="376" mass="43015">MANSTISSILERIEPQERLKQIINYSNLIQVDPHVQPMKYYRSGLEMFMTLFLEKIRKHPDFNTVPANMKSAIQAKLREVLPRAEKLKEKLMEMYQQDYDKYCAELLKMKNEQEKEKKKREDITKKDKKPKTPATDFLTANIPGSIDNVIYPDPNVPTPIPSAPDLPPSYESTEYNIPSMPSFDRSKKPSDHVIANQFDNASLRIVVIPSRVMSSFQNMAQSNTLNNVETCGILAGKLERNQLIITHMILPKQTGTPDSCTTKNEEEIFDYQDQHNLITIGWIHTHPTQTAFLSSVDLHTHCPYQLLMPEAIAIVCSPKYNETGFFILTPNHGLQFIANCRKSGFHPHPSEPPLFKNADHIKIENNATLEVLDLRK</sequence>
<evidence type="ECO:0000256" key="6">
    <source>
        <dbReference type="ARBA" id="ARBA00022801"/>
    </source>
</evidence>
<dbReference type="Gene3D" id="3.40.140.10">
    <property type="entry name" value="Cytidine Deaminase, domain 2"/>
    <property type="match status" value="1"/>
</dbReference>
<dbReference type="Gene3D" id="1.20.58.80">
    <property type="entry name" value="Phosphotransferase system, lactose/cellobiose-type IIA subunit"/>
    <property type="match status" value="1"/>
</dbReference>
<evidence type="ECO:0000256" key="7">
    <source>
        <dbReference type="ARBA" id="ARBA00022833"/>
    </source>
</evidence>
<keyword evidence="6" id="KW-0378">Hydrolase</keyword>
<evidence type="ECO:0000256" key="8">
    <source>
        <dbReference type="ARBA" id="ARBA00023049"/>
    </source>
</evidence>
<dbReference type="SUPFAM" id="SSF102712">
    <property type="entry name" value="JAB1/MPN domain"/>
    <property type="match status" value="1"/>
</dbReference>
<name>A0A834M531_RHYFE</name>
<comment type="cofactor">
    <cofactor evidence="1">
        <name>Zn(2+)</name>
        <dbReference type="ChEBI" id="CHEBI:29105"/>
    </cofactor>
</comment>
<dbReference type="CDD" id="cd08066">
    <property type="entry name" value="MPN_AMSH_like"/>
    <property type="match status" value="1"/>
</dbReference>
<feature type="domain" description="MPN" evidence="10">
    <location>
        <begin position="206"/>
        <end position="335"/>
    </location>
</feature>
<dbReference type="InterPro" id="IPR015063">
    <property type="entry name" value="USP8_dimer"/>
</dbReference>
<evidence type="ECO:0000259" key="10">
    <source>
        <dbReference type="PROSITE" id="PS50249"/>
    </source>
</evidence>
<evidence type="ECO:0000256" key="3">
    <source>
        <dbReference type="ARBA" id="ARBA00022670"/>
    </source>
</evidence>
<dbReference type="Proteomes" id="UP000625711">
    <property type="component" value="Unassembled WGS sequence"/>
</dbReference>
<evidence type="ECO:0000313" key="11">
    <source>
        <dbReference type="EMBL" id="KAF7265439.1"/>
    </source>
</evidence>
<feature type="compositionally biased region" description="Basic and acidic residues" evidence="9">
    <location>
        <begin position="113"/>
        <end position="125"/>
    </location>
</feature>
<evidence type="ECO:0000256" key="9">
    <source>
        <dbReference type="SAM" id="MobiDB-lite"/>
    </source>
</evidence>
<keyword evidence="4" id="KW-0479">Metal-binding</keyword>
<dbReference type="SUPFAM" id="SSF140856">
    <property type="entry name" value="USP8 N-terminal domain-like"/>
    <property type="match status" value="1"/>
</dbReference>
<dbReference type="EMBL" id="JAACXV010014612">
    <property type="protein sequence ID" value="KAF7265439.1"/>
    <property type="molecule type" value="Genomic_DNA"/>
</dbReference>
<evidence type="ECO:0000256" key="4">
    <source>
        <dbReference type="ARBA" id="ARBA00022723"/>
    </source>
</evidence>
<dbReference type="PANTHER" id="PTHR12947:SF13">
    <property type="entry name" value="FI19924P1"/>
    <property type="match status" value="1"/>
</dbReference>
<proteinExistence type="inferred from homology"/>
<dbReference type="PROSITE" id="PS50249">
    <property type="entry name" value="MPN"/>
    <property type="match status" value="1"/>
</dbReference>
<dbReference type="InterPro" id="IPR000555">
    <property type="entry name" value="JAMM/MPN+_dom"/>
</dbReference>
<evidence type="ECO:0000256" key="1">
    <source>
        <dbReference type="ARBA" id="ARBA00001947"/>
    </source>
</evidence>
<dbReference type="GO" id="GO:0061578">
    <property type="term" value="F:K63-linked deubiquitinase activity"/>
    <property type="evidence" value="ECO:0007669"/>
    <property type="project" value="InterPro"/>
</dbReference>
<comment type="similarity">
    <text evidence="2">Belongs to the peptidase M67C family.</text>
</comment>
<dbReference type="GO" id="GO:0005768">
    <property type="term" value="C:endosome"/>
    <property type="evidence" value="ECO:0007669"/>
    <property type="project" value="TreeGrafter"/>
</dbReference>
<keyword evidence="7" id="KW-0862">Zinc</keyword>
<dbReference type="Pfam" id="PF08969">
    <property type="entry name" value="USP8_dimer"/>
    <property type="match status" value="1"/>
</dbReference>
<reference evidence="11" key="1">
    <citation type="submission" date="2020-08" db="EMBL/GenBank/DDBJ databases">
        <title>Genome sequencing and assembly of the red palm weevil Rhynchophorus ferrugineus.</title>
        <authorList>
            <person name="Dias G.B."/>
            <person name="Bergman C.M."/>
            <person name="Manee M."/>
        </authorList>
    </citation>
    <scope>NUCLEOTIDE SEQUENCE</scope>
    <source>
        <strain evidence="11">AA-2017</strain>
        <tissue evidence="11">Whole larva</tissue>
    </source>
</reference>
<feature type="region of interest" description="Disordered" evidence="9">
    <location>
        <begin position="113"/>
        <end position="138"/>
    </location>
</feature>
<comment type="caution">
    <text evidence="11">The sequence shown here is derived from an EMBL/GenBank/DDBJ whole genome shotgun (WGS) entry which is preliminary data.</text>
</comment>
<dbReference type="Pfam" id="PF01398">
    <property type="entry name" value="JAB"/>
    <property type="match status" value="1"/>
</dbReference>
<gene>
    <name evidence="11" type="ORF">GWI33_021098</name>
</gene>
<dbReference type="PANTHER" id="PTHR12947">
    <property type="entry name" value="AMSH-LIKE PROTEASE"/>
    <property type="match status" value="1"/>
</dbReference>
<evidence type="ECO:0000256" key="2">
    <source>
        <dbReference type="ARBA" id="ARBA00010981"/>
    </source>
</evidence>
<protein>
    <recommendedName>
        <fullName evidence="10">MPN domain-containing protein</fullName>
    </recommendedName>
</protein>
<keyword evidence="8" id="KW-0482">Metalloprotease</keyword>
<dbReference type="GO" id="GO:0046872">
    <property type="term" value="F:metal ion binding"/>
    <property type="evidence" value="ECO:0007669"/>
    <property type="project" value="UniProtKB-KW"/>
</dbReference>
<keyword evidence="12" id="KW-1185">Reference proteome</keyword>
<keyword evidence="3" id="KW-0645">Protease</keyword>